<keyword evidence="4 5" id="KW-0479">Metal-binding</keyword>
<keyword evidence="9" id="KW-1185">Reference proteome</keyword>
<comment type="subunit">
    <text evidence="2">Homohexamer.</text>
</comment>
<dbReference type="InterPro" id="IPR015867">
    <property type="entry name" value="N-reg_PII/ATP_PRibTrfase_C"/>
</dbReference>
<dbReference type="eggNOG" id="COG0327">
    <property type="taxonomic scope" value="Bacteria"/>
</dbReference>
<evidence type="ECO:0000256" key="3">
    <source>
        <dbReference type="ARBA" id="ARBA00022112"/>
    </source>
</evidence>
<dbReference type="EMBL" id="CR931997">
    <property type="protein sequence ID" value="CAI36829.1"/>
    <property type="molecule type" value="Genomic_DNA"/>
</dbReference>
<feature type="binding site" evidence="6">
    <location>
        <position position="92"/>
    </location>
    <ligand>
        <name>a divalent metal cation</name>
        <dbReference type="ChEBI" id="CHEBI:60240"/>
        <label>1</label>
    </ligand>
</feature>
<dbReference type="Proteomes" id="UP000000545">
    <property type="component" value="Chromosome"/>
</dbReference>
<feature type="binding site" evidence="6">
    <location>
        <position position="366"/>
    </location>
    <ligand>
        <name>a divalent metal cation</name>
        <dbReference type="ChEBI" id="CHEBI:60240"/>
        <label>1</label>
    </ligand>
</feature>
<dbReference type="NCBIfam" id="TIGR00486">
    <property type="entry name" value="YbgI_SA1388"/>
    <property type="match status" value="1"/>
</dbReference>
<evidence type="ECO:0000313" key="8">
    <source>
        <dbReference type="EMBL" id="CAI36829.1"/>
    </source>
</evidence>
<feature type="region of interest" description="Disordered" evidence="7">
    <location>
        <begin position="1"/>
        <end position="24"/>
    </location>
</feature>
<evidence type="ECO:0000256" key="4">
    <source>
        <dbReference type="ARBA" id="ARBA00022723"/>
    </source>
</evidence>
<dbReference type="HOGENOM" id="CLU_037423_1_1_11"/>
<dbReference type="GO" id="GO:0005737">
    <property type="term" value="C:cytoplasm"/>
    <property type="evidence" value="ECO:0007669"/>
    <property type="project" value="TreeGrafter"/>
</dbReference>
<comment type="similarity">
    <text evidence="1 5">Belongs to the GTP cyclohydrolase I type 2/NIF3 family.</text>
</comment>
<dbReference type="PANTHER" id="PTHR13799">
    <property type="entry name" value="NGG1 INTERACTING FACTOR 3"/>
    <property type="match status" value="1"/>
</dbReference>
<dbReference type="Gene3D" id="3.40.1390.30">
    <property type="entry name" value="NIF3 (NGG1p interacting factor 3)-like"/>
    <property type="match status" value="2"/>
</dbReference>
<dbReference type="SUPFAM" id="SSF102705">
    <property type="entry name" value="NIF3 (NGG1p interacting factor 3)-like"/>
    <property type="match status" value="1"/>
</dbReference>
<name>Q4JWH8_CORJK</name>
<dbReference type="InterPro" id="IPR017221">
    <property type="entry name" value="DUF34/NIF3_bac"/>
</dbReference>
<evidence type="ECO:0000256" key="7">
    <source>
        <dbReference type="SAM" id="MobiDB-lite"/>
    </source>
</evidence>
<reference evidence="8 9" key="1">
    <citation type="journal article" date="2005" name="J. Bacteriol.">
        <title>Complete genome sequence and analysis of the multiresistant nosocomial pathogen Corynebacterium jeikeium K411, a lipid-requiring bacterium of the human skin flora.</title>
        <authorList>
            <person name="Tauch A."/>
            <person name="Kaiser O."/>
            <person name="Hain T."/>
            <person name="Goesmann A."/>
            <person name="Weisshaar B."/>
            <person name="Albersmeier A."/>
            <person name="Bekel T."/>
            <person name="Bischoff N."/>
            <person name="Brune I."/>
            <person name="Chakraborty T."/>
            <person name="Kalinowski J."/>
            <person name="Meyer F."/>
            <person name="Rupp O."/>
            <person name="Schneiker S."/>
            <person name="Viehoever P."/>
            <person name="Puehler A."/>
        </authorList>
    </citation>
    <scope>NUCLEOTIDE SEQUENCE [LARGE SCALE GENOMIC DNA]</scope>
    <source>
        <strain evidence="8 9">K411</strain>
    </source>
</reference>
<dbReference type="KEGG" id="cjk:jk0667"/>
<dbReference type="FunFam" id="3.40.1390.30:FF:000001">
    <property type="entry name" value="GTP cyclohydrolase 1 type 2"/>
    <property type="match status" value="1"/>
</dbReference>
<feature type="binding site" evidence="6">
    <location>
        <position position="131"/>
    </location>
    <ligand>
        <name>a divalent metal cation</name>
        <dbReference type="ChEBI" id="CHEBI:60240"/>
        <label>1</label>
    </ligand>
</feature>
<dbReference type="RefSeq" id="WP_011273290.1">
    <property type="nucleotide sequence ID" value="NC_007164.1"/>
</dbReference>
<dbReference type="InterPro" id="IPR002678">
    <property type="entry name" value="DUF34/NIF3"/>
</dbReference>
<evidence type="ECO:0000313" key="9">
    <source>
        <dbReference type="Proteomes" id="UP000000545"/>
    </source>
</evidence>
<evidence type="ECO:0000256" key="6">
    <source>
        <dbReference type="PIRSR" id="PIRSR602678-1"/>
    </source>
</evidence>
<protein>
    <recommendedName>
        <fullName evidence="3 5">GTP cyclohydrolase 1 type 2 homolog</fullName>
    </recommendedName>
</protein>
<dbReference type="GO" id="GO:0046872">
    <property type="term" value="F:metal ion binding"/>
    <property type="evidence" value="ECO:0007669"/>
    <property type="project" value="UniProtKB-UniRule"/>
</dbReference>
<dbReference type="PIRSF" id="PIRSF037489">
    <property type="entry name" value="UCP037489_NIF3_YqfO"/>
    <property type="match status" value="1"/>
</dbReference>
<gene>
    <name evidence="8" type="ordered locus">jk0667</name>
</gene>
<dbReference type="Gene3D" id="3.30.70.120">
    <property type="match status" value="1"/>
</dbReference>
<sequence>MPEPSTNPASSPAPASNQAANAASAANQTTVADVVAALEAAYPPHLAESWDAVGLICGDPAEPADKVAFALDCTDGVVEAAIAQGAQMLVVHHPLLLRGVTAVPANSPKGRIVHKLIRNGIALFAAHTNADSARPGVNDRLAELLGVTPGAPLRPIPSGTDKWGFTVPVNDAPTVKSAIFSAGGGAQGDYEQACFEFSVTGQFLPTEGANPHLGAVGEVETVEEVRIEFVAPAAKREAIRAALIKAHPYEEPAYDCVETSLPTPADQQLGIGRVGELDTPMTLREFTARVAERLPATEWGVRAAGDPDAMIHTVAVASGAGDSFLGQVARMDVDCFVTSDLRHHPVDEHLRMGGCPVIDTAHWASEFPWCFQAEGVIKKATKAQTTVIDVRTDPWTVHKK</sequence>
<accession>Q4JWH8</accession>
<dbReference type="OrthoDB" id="9795763at2"/>
<dbReference type="Pfam" id="PF01784">
    <property type="entry name" value="DUF34_NIF3"/>
    <property type="match status" value="1"/>
</dbReference>
<dbReference type="AlphaFoldDB" id="Q4JWH8"/>
<dbReference type="PANTHER" id="PTHR13799:SF14">
    <property type="entry name" value="GTP CYCLOHYDROLASE 1 TYPE 2 HOMOLOG"/>
    <property type="match status" value="1"/>
</dbReference>
<feature type="binding site" evidence="6">
    <location>
        <position position="93"/>
    </location>
    <ligand>
        <name>a divalent metal cation</name>
        <dbReference type="ChEBI" id="CHEBI:60240"/>
        <label>1</label>
    </ligand>
</feature>
<dbReference type="InterPro" id="IPR036069">
    <property type="entry name" value="DUF34/NIF3_sf"/>
</dbReference>
<feature type="binding site" evidence="6">
    <location>
        <position position="362"/>
    </location>
    <ligand>
        <name>a divalent metal cation</name>
        <dbReference type="ChEBI" id="CHEBI:60240"/>
        <label>1</label>
    </ligand>
</feature>
<proteinExistence type="inferred from homology"/>
<evidence type="ECO:0000256" key="2">
    <source>
        <dbReference type="ARBA" id="ARBA00011643"/>
    </source>
</evidence>
<evidence type="ECO:0000256" key="5">
    <source>
        <dbReference type="PIRNR" id="PIRNR037489"/>
    </source>
</evidence>
<evidence type="ECO:0000256" key="1">
    <source>
        <dbReference type="ARBA" id="ARBA00006964"/>
    </source>
</evidence>
<organism evidence="8 9">
    <name type="scientific">Corynebacterium jeikeium (strain K411)</name>
    <dbReference type="NCBI Taxonomy" id="306537"/>
    <lineage>
        <taxon>Bacteria</taxon>
        <taxon>Bacillati</taxon>
        <taxon>Actinomycetota</taxon>
        <taxon>Actinomycetes</taxon>
        <taxon>Mycobacteriales</taxon>
        <taxon>Corynebacteriaceae</taxon>
        <taxon>Corynebacterium</taxon>
    </lineage>
</organism>
<dbReference type="STRING" id="306537.jk0667"/>